<dbReference type="Proteomes" id="UP000187209">
    <property type="component" value="Unassembled WGS sequence"/>
</dbReference>
<proteinExistence type="predicted"/>
<dbReference type="InterPro" id="IPR004274">
    <property type="entry name" value="FCP1_dom"/>
</dbReference>
<dbReference type="FunFam" id="3.40.50.1000:FF:000121">
    <property type="entry name" value="Uncharacterized protein"/>
    <property type="match status" value="1"/>
</dbReference>
<dbReference type="Gene3D" id="3.40.50.1000">
    <property type="entry name" value="HAD superfamily/HAD-like"/>
    <property type="match status" value="1"/>
</dbReference>
<dbReference type="SMART" id="SM00577">
    <property type="entry name" value="CPDc"/>
    <property type="match status" value="1"/>
</dbReference>
<feature type="domain" description="FCP1 homology" evidence="2">
    <location>
        <begin position="195"/>
        <end position="356"/>
    </location>
</feature>
<keyword evidence="4" id="KW-1185">Reference proteome</keyword>
<dbReference type="EMBL" id="MPUH01000713">
    <property type="protein sequence ID" value="OMJ75060.1"/>
    <property type="molecule type" value="Genomic_DNA"/>
</dbReference>
<dbReference type="InterPro" id="IPR023214">
    <property type="entry name" value="HAD_sf"/>
</dbReference>
<dbReference type="InterPro" id="IPR011948">
    <property type="entry name" value="Dullard_phosphatase"/>
</dbReference>
<evidence type="ECO:0000313" key="4">
    <source>
        <dbReference type="Proteomes" id="UP000187209"/>
    </source>
</evidence>
<evidence type="ECO:0000259" key="2">
    <source>
        <dbReference type="PROSITE" id="PS50969"/>
    </source>
</evidence>
<evidence type="ECO:0000256" key="1">
    <source>
        <dbReference type="SAM" id="MobiDB-lite"/>
    </source>
</evidence>
<organism evidence="3 4">
    <name type="scientific">Stentor coeruleus</name>
    <dbReference type="NCBI Taxonomy" id="5963"/>
    <lineage>
        <taxon>Eukaryota</taxon>
        <taxon>Sar</taxon>
        <taxon>Alveolata</taxon>
        <taxon>Ciliophora</taxon>
        <taxon>Postciliodesmatophora</taxon>
        <taxon>Heterotrichea</taxon>
        <taxon>Heterotrichida</taxon>
        <taxon>Stentoridae</taxon>
        <taxon>Stentor</taxon>
    </lineage>
</organism>
<dbReference type="InterPro" id="IPR036412">
    <property type="entry name" value="HAD-like_sf"/>
</dbReference>
<feature type="compositionally biased region" description="Polar residues" evidence="1">
    <location>
        <begin position="68"/>
        <end position="84"/>
    </location>
</feature>
<dbReference type="InterPro" id="IPR050365">
    <property type="entry name" value="TIM50"/>
</dbReference>
<reference evidence="3 4" key="1">
    <citation type="submission" date="2016-11" db="EMBL/GenBank/DDBJ databases">
        <title>The macronuclear genome of Stentor coeruleus: a giant cell with tiny introns.</title>
        <authorList>
            <person name="Slabodnick M."/>
            <person name="Ruby J.G."/>
            <person name="Reiff S.B."/>
            <person name="Swart E.C."/>
            <person name="Gosai S."/>
            <person name="Prabakaran S."/>
            <person name="Witkowska E."/>
            <person name="Larue G.E."/>
            <person name="Fisher S."/>
            <person name="Freeman R.M."/>
            <person name="Gunawardena J."/>
            <person name="Chu W."/>
            <person name="Stover N.A."/>
            <person name="Gregory B.D."/>
            <person name="Nowacki M."/>
            <person name="Derisi J."/>
            <person name="Roy S.W."/>
            <person name="Marshall W.F."/>
            <person name="Sood P."/>
        </authorList>
    </citation>
    <scope>NUCLEOTIDE SEQUENCE [LARGE SCALE GENOMIC DNA]</scope>
    <source>
        <strain evidence="3">WM001</strain>
    </source>
</reference>
<feature type="compositionally biased region" description="Polar residues" evidence="1">
    <location>
        <begin position="101"/>
        <end position="112"/>
    </location>
</feature>
<dbReference type="NCBIfam" id="TIGR02251">
    <property type="entry name" value="HIF-SF_euk"/>
    <property type="match status" value="1"/>
</dbReference>
<protein>
    <recommendedName>
        <fullName evidence="2">FCP1 homology domain-containing protein</fullName>
    </recommendedName>
</protein>
<dbReference type="OrthoDB" id="277011at2759"/>
<comment type="caution">
    <text evidence="3">The sequence shown here is derived from an EMBL/GenBank/DDBJ whole genome shotgun (WGS) entry which is preliminary data.</text>
</comment>
<accession>A0A1R2BEC8</accession>
<evidence type="ECO:0000313" key="3">
    <source>
        <dbReference type="EMBL" id="OMJ75060.1"/>
    </source>
</evidence>
<feature type="compositionally biased region" description="Polar residues" evidence="1">
    <location>
        <begin position="41"/>
        <end position="51"/>
    </location>
</feature>
<dbReference type="PANTHER" id="PTHR12210">
    <property type="entry name" value="DULLARD PROTEIN PHOSPHATASE"/>
    <property type="match status" value="1"/>
</dbReference>
<gene>
    <name evidence="3" type="ORF">SteCoe_25906</name>
</gene>
<name>A0A1R2BEC8_9CILI</name>
<dbReference type="PROSITE" id="PS50969">
    <property type="entry name" value="FCP1"/>
    <property type="match status" value="1"/>
</dbReference>
<dbReference type="AlphaFoldDB" id="A0A1R2BEC8"/>
<dbReference type="Pfam" id="PF03031">
    <property type="entry name" value="NIF"/>
    <property type="match status" value="1"/>
</dbReference>
<dbReference type="GO" id="GO:0016791">
    <property type="term" value="F:phosphatase activity"/>
    <property type="evidence" value="ECO:0007669"/>
    <property type="project" value="InterPro"/>
</dbReference>
<feature type="region of interest" description="Disordered" evidence="1">
    <location>
        <begin position="35"/>
        <end position="115"/>
    </location>
</feature>
<dbReference type="SUPFAM" id="SSF56784">
    <property type="entry name" value="HAD-like"/>
    <property type="match status" value="1"/>
</dbReference>
<dbReference type="CDD" id="cd07521">
    <property type="entry name" value="HAD_FCP1-like"/>
    <property type="match status" value="1"/>
</dbReference>
<sequence length="402" mass="46255">MSRNQRIIKYFSNNQRVPSVPRLVDDVNEGSEENFCLDPTLKNSPSNSRGTLGSLWPPVSHKPRTPSCKPTITTDKLPETSTPKSTKDSHPIPYTFMSKPNALSSRGQSKSTKVLPKKLEEKKSELSELITQVKSSGTKGKKTNLSPEEIKSRSEVYYREHLFQTFQALKFVKNLPSVDVNQLRQKRVNFNKKPGYENKKTIVFDLDETLVHCVDDINAEPDVILTVKFPTGEMVNAGINIRPFAKECLIEASKYFEVIVFTASHKCYADVVLDYLDPSHEIIHHRLYRENCLVIEGVFMKDLRIFANRRIQDIVIIDNAAYSFGYQLDNGIPIISWHDDEYDRELFNLMDYLKILSTAEDVREVNRQIFHLRTFYEDYIQEFLKGDRAKGVSPRNNSKPPK</sequence>